<keyword evidence="3" id="KW-1185">Reference proteome</keyword>
<feature type="region of interest" description="Disordered" evidence="1">
    <location>
        <begin position="63"/>
        <end position="84"/>
    </location>
</feature>
<evidence type="ECO:0000313" key="3">
    <source>
        <dbReference type="Proteomes" id="UP000634476"/>
    </source>
</evidence>
<evidence type="ECO:0000256" key="1">
    <source>
        <dbReference type="SAM" id="MobiDB-lite"/>
    </source>
</evidence>
<comment type="caution">
    <text evidence="2">The sequence shown here is derived from an EMBL/GenBank/DDBJ whole genome shotgun (WGS) entry which is preliminary data.</text>
</comment>
<dbReference type="Proteomes" id="UP000634476">
    <property type="component" value="Unassembled WGS sequence"/>
</dbReference>
<sequence>MVAALAGWICMATNRLASKAVTVAMTARDLGFTMGSGSKRRVAPDGACARQGMTADVHATPDRVAHDPIGVGAGDGVTRAADAE</sequence>
<organism evidence="2 3">
    <name type="scientific">Planobispora takensis</name>
    <dbReference type="NCBI Taxonomy" id="1367882"/>
    <lineage>
        <taxon>Bacteria</taxon>
        <taxon>Bacillati</taxon>
        <taxon>Actinomycetota</taxon>
        <taxon>Actinomycetes</taxon>
        <taxon>Streptosporangiales</taxon>
        <taxon>Streptosporangiaceae</taxon>
        <taxon>Planobispora</taxon>
    </lineage>
</organism>
<name>A0A8J3WSD9_9ACTN</name>
<reference evidence="2" key="1">
    <citation type="submission" date="2021-01" db="EMBL/GenBank/DDBJ databases">
        <title>Whole genome shotgun sequence of Planobispora takensis NBRC 109077.</title>
        <authorList>
            <person name="Komaki H."/>
            <person name="Tamura T."/>
        </authorList>
    </citation>
    <scope>NUCLEOTIDE SEQUENCE</scope>
    <source>
        <strain evidence="2">NBRC 109077</strain>
    </source>
</reference>
<protein>
    <submittedName>
        <fullName evidence="2">Uncharacterized protein</fullName>
    </submittedName>
</protein>
<dbReference type="AlphaFoldDB" id="A0A8J3WSD9"/>
<proteinExistence type="predicted"/>
<accession>A0A8J3WSD9</accession>
<dbReference type="EMBL" id="BOOK01000016">
    <property type="protein sequence ID" value="GII00385.1"/>
    <property type="molecule type" value="Genomic_DNA"/>
</dbReference>
<evidence type="ECO:0000313" key="2">
    <source>
        <dbReference type="EMBL" id="GII00385.1"/>
    </source>
</evidence>
<gene>
    <name evidence="2" type="ORF">Pta02_23930</name>
</gene>